<dbReference type="InterPro" id="IPR021710">
    <property type="entry name" value="DUF3293"/>
</dbReference>
<reference evidence="2" key="2">
    <citation type="submission" date="2020-09" db="EMBL/GenBank/DDBJ databases">
        <authorList>
            <person name="Sun Q."/>
            <person name="Kim S."/>
        </authorList>
    </citation>
    <scope>NUCLEOTIDE SEQUENCE</scope>
    <source>
        <strain evidence="2">KCTC 32020</strain>
    </source>
</reference>
<accession>A0A919DAA6</accession>
<comment type="caution">
    <text evidence="2">The sequence shown here is derived from an EMBL/GenBank/DDBJ whole genome shotgun (WGS) entry which is preliminary data.</text>
</comment>
<feature type="region of interest" description="Disordered" evidence="1">
    <location>
        <begin position="11"/>
        <end position="31"/>
    </location>
</feature>
<protein>
    <recommendedName>
        <fullName evidence="4">DUF3293 domain-containing protein</fullName>
    </recommendedName>
</protein>
<proteinExistence type="predicted"/>
<keyword evidence="3" id="KW-1185">Reference proteome</keyword>
<name>A0A919DAA6_9GAMM</name>
<dbReference type="AlphaFoldDB" id="A0A919DAA6"/>
<reference evidence="2" key="1">
    <citation type="journal article" date="2014" name="Int. J. Syst. Evol. Microbiol.">
        <title>Complete genome sequence of Corynebacterium casei LMG S-19264T (=DSM 44701T), isolated from a smear-ripened cheese.</title>
        <authorList>
            <consortium name="US DOE Joint Genome Institute (JGI-PGF)"/>
            <person name="Walter F."/>
            <person name="Albersmeier A."/>
            <person name="Kalinowski J."/>
            <person name="Ruckert C."/>
        </authorList>
    </citation>
    <scope>NUCLEOTIDE SEQUENCE</scope>
    <source>
        <strain evidence="2">KCTC 32020</strain>
    </source>
</reference>
<evidence type="ECO:0000313" key="2">
    <source>
        <dbReference type="EMBL" id="GHE25725.1"/>
    </source>
</evidence>
<dbReference type="EMBL" id="BNCF01000001">
    <property type="protein sequence ID" value="GHE25725.1"/>
    <property type="molecule type" value="Genomic_DNA"/>
</dbReference>
<evidence type="ECO:0000256" key="1">
    <source>
        <dbReference type="SAM" id="MobiDB-lite"/>
    </source>
</evidence>
<organism evidence="2 3">
    <name type="scientific">Vulcaniibacterium thermophilum</name>
    <dbReference type="NCBI Taxonomy" id="1169913"/>
    <lineage>
        <taxon>Bacteria</taxon>
        <taxon>Pseudomonadati</taxon>
        <taxon>Pseudomonadota</taxon>
        <taxon>Gammaproteobacteria</taxon>
        <taxon>Lysobacterales</taxon>
        <taxon>Lysobacteraceae</taxon>
        <taxon>Vulcaniibacterium</taxon>
    </lineage>
</organism>
<sequence length="181" mass="20366">MYGKPVNRLRASRLRDDGGARDTVAMNEPVQPDPSALAEAYRNARYGVSLDGDRFDLRVGARTRDLEAYWPAARYVLLTAWNPRSLPQPAEANRLADDLLRERLRQAGVLHARAWASAEDGAWHEDGWLLGEIAFDEAHALAREFGQAGVLAWTRGEPVRLHMLLPRPPHAPPADWTEWVE</sequence>
<gene>
    <name evidence="2" type="ORF">GCM10007167_03180</name>
</gene>
<evidence type="ECO:0000313" key="3">
    <source>
        <dbReference type="Proteomes" id="UP000636453"/>
    </source>
</evidence>
<dbReference type="Pfam" id="PF11697">
    <property type="entry name" value="DUF3293"/>
    <property type="match status" value="1"/>
</dbReference>
<evidence type="ECO:0008006" key="4">
    <source>
        <dbReference type="Google" id="ProtNLM"/>
    </source>
</evidence>
<dbReference type="Proteomes" id="UP000636453">
    <property type="component" value="Unassembled WGS sequence"/>
</dbReference>